<accession>A0A343AZV9</accession>
<name>A0A343AZV9_9EUPU</name>
<dbReference type="AlphaFoldDB" id="A0A343AZV9"/>
<keyword evidence="2" id="KW-0496">Mitochondrion</keyword>
<feature type="transmembrane region" description="Helical" evidence="1">
    <location>
        <begin position="45"/>
        <end position="70"/>
    </location>
</feature>
<dbReference type="RefSeq" id="YP_009351925.1">
    <property type="nucleotide sequence ID" value="NC_034226.1"/>
</dbReference>
<dbReference type="CTD" id="31653222"/>
<feature type="transmembrane region" description="Helical" evidence="1">
    <location>
        <begin position="113"/>
        <end position="137"/>
    </location>
</feature>
<feature type="transmembrane region" description="Helical" evidence="1">
    <location>
        <begin position="82"/>
        <end position="101"/>
    </location>
</feature>
<sequence>MAVSLLYLLSILSLMLTTSLSAIQLTMVLWALSVLYCVMISATLSSWICYLLFLVYIGGILILFMFLIFLSTNQLMKITRNSMIYIFVVSSVLMPLCFMVEDSLKNSLGVAQGYFLGFNFSVWGLHLGVVLLMGFLGMSEALVSKGRVVKVSYDI</sequence>
<keyword evidence="1" id="KW-0812">Transmembrane</keyword>
<organism evidence="2">
    <name type="scientific">Cerion uva</name>
    <dbReference type="NCBI Taxonomy" id="1108933"/>
    <lineage>
        <taxon>Eukaryota</taxon>
        <taxon>Metazoa</taxon>
        <taxon>Spiralia</taxon>
        <taxon>Lophotrochozoa</taxon>
        <taxon>Mollusca</taxon>
        <taxon>Gastropoda</taxon>
        <taxon>Heterobranchia</taxon>
        <taxon>Euthyneura</taxon>
        <taxon>Panpulmonata</taxon>
        <taxon>Eupulmonata</taxon>
        <taxon>Stylommatophora</taxon>
        <taxon>Helicina</taxon>
        <taxon>Urocoptoidea</taxon>
        <taxon>Cerionidae</taxon>
        <taxon>Cerion</taxon>
    </lineage>
</organism>
<evidence type="ECO:0000256" key="1">
    <source>
        <dbReference type="SAM" id="Phobius"/>
    </source>
</evidence>
<dbReference type="GeneID" id="31653222"/>
<proteinExistence type="predicted"/>
<evidence type="ECO:0000313" key="2">
    <source>
        <dbReference type="EMBL" id="AQL10426.1"/>
    </source>
</evidence>
<protein>
    <submittedName>
        <fullName evidence="2">NADH dehydrogenase subunit 6</fullName>
    </submittedName>
</protein>
<keyword evidence="1" id="KW-1133">Transmembrane helix</keyword>
<reference evidence="2" key="1">
    <citation type="journal article" date="2017" name="Mitochondrial DNA Part B Resour">
        <title>The complete mitochondrial genome of Cerion uva (Linnaeus, 1758) (Gastropoda: Panpulmonata: Stylommatophora: Cerionidae).</title>
        <authorList>
            <person name="Harasewych M.G."/>
            <person name="Gonzalez V.L."/>
            <person name="Windsor A.M."/>
            <person name="Halloran M."/>
        </authorList>
    </citation>
    <scope>NUCLEOTIDE SEQUENCE</scope>
</reference>
<dbReference type="EMBL" id="KY124261">
    <property type="protein sequence ID" value="AQL10426.1"/>
    <property type="molecule type" value="Genomic_DNA"/>
</dbReference>
<geneLocation type="mitochondrion" evidence="2"/>
<keyword evidence="1" id="KW-0472">Membrane</keyword>